<dbReference type="AlphaFoldDB" id="A0A842HA90"/>
<dbReference type="RefSeq" id="WP_185674048.1">
    <property type="nucleotide sequence ID" value="NZ_JACHVB010000012.1"/>
</dbReference>
<accession>A0A842HA90</accession>
<sequence length="179" mass="18529">MIRFIKKLFHARPVFANSAEGTHAGRITRILENTVSVRNLLGKIGPTADQTSLCGAGDKPLGVITDSGEAGEHVSISLLSASSTTILLVASEAILAGQDIYTSASGKVQNEPTAAGTYYLVGRALTAASGDNTLVEVEAFAPRKVIVLNAFTGNPSTDMATLGDTFGQAPDKVIVLPGM</sequence>
<organism evidence="1 2">
    <name type="scientific">Ruficoccus amylovorans</name>
    <dbReference type="NCBI Taxonomy" id="1804625"/>
    <lineage>
        <taxon>Bacteria</taxon>
        <taxon>Pseudomonadati</taxon>
        <taxon>Verrucomicrobiota</taxon>
        <taxon>Opitutia</taxon>
        <taxon>Puniceicoccales</taxon>
        <taxon>Cerasicoccaceae</taxon>
        <taxon>Ruficoccus</taxon>
    </lineage>
</organism>
<proteinExistence type="predicted"/>
<name>A0A842HA90_9BACT</name>
<dbReference type="Pfam" id="PF09956">
    <property type="entry name" value="Phage_cement_2"/>
    <property type="match status" value="1"/>
</dbReference>
<dbReference type="EMBL" id="JACHVB010000012">
    <property type="protein sequence ID" value="MBC2593049.1"/>
    <property type="molecule type" value="Genomic_DNA"/>
</dbReference>
<evidence type="ECO:0000313" key="1">
    <source>
        <dbReference type="EMBL" id="MBC2593049.1"/>
    </source>
</evidence>
<dbReference type="InterPro" id="IPR011231">
    <property type="entry name" value="Phage_VT1-Sakai_H0018"/>
</dbReference>
<evidence type="ECO:0000313" key="2">
    <source>
        <dbReference type="Proteomes" id="UP000546464"/>
    </source>
</evidence>
<gene>
    <name evidence="1" type="ORF">H5P28_02130</name>
</gene>
<comment type="caution">
    <text evidence="1">The sequence shown here is derived from an EMBL/GenBank/DDBJ whole genome shotgun (WGS) entry which is preliminary data.</text>
</comment>
<reference evidence="1 2" key="1">
    <citation type="submission" date="2020-07" db="EMBL/GenBank/DDBJ databases">
        <authorList>
            <person name="Feng X."/>
        </authorList>
    </citation>
    <scope>NUCLEOTIDE SEQUENCE [LARGE SCALE GENOMIC DNA]</scope>
    <source>
        <strain evidence="1 2">JCM31066</strain>
    </source>
</reference>
<keyword evidence="2" id="KW-1185">Reference proteome</keyword>
<dbReference type="Proteomes" id="UP000546464">
    <property type="component" value="Unassembled WGS sequence"/>
</dbReference>
<protein>
    <submittedName>
        <fullName evidence="1">DUF2190 family protein</fullName>
    </submittedName>
</protein>